<proteinExistence type="predicted"/>
<feature type="domain" description="Prohead serine protease" evidence="4">
    <location>
        <begin position="12"/>
        <end position="150"/>
    </location>
</feature>
<dbReference type="Proteomes" id="UP000515800">
    <property type="component" value="Chromosome"/>
</dbReference>
<dbReference type="SUPFAM" id="SSF50789">
    <property type="entry name" value="Herpes virus serine proteinase, assemblin"/>
    <property type="match status" value="1"/>
</dbReference>
<evidence type="ECO:0000256" key="1">
    <source>
        <dbReference type="ARBA" id="ARBA00022612"/>
    </source>
</evidence>
<keyword evidence="3" id="KW-0378">Hydrolase</keyword>
<accession>A0A7G9T7P6</accession>
<keyword evidence="1" id="KW-1188">Viral release from host cell</keyword>
<evidence type="ECO:0000313" key="6">
    <source>
        <dbReference type="Proteomes" id="UP000515800"/>
    </source>
</evidence>
<keyword evidence="2 5" id="KW-0645">Protease</keyword>
<dbReference type="InterPro" id="IPR054613">
    <property type="entry name" value="Peptidase_S78_dom"/>
</dbReference>
<dbReference type="Pfam" id="PF04586">
    <property type="entry name" value="Peptidase_S78"/>
    <property type="match status" value="1"/>
</dbReference>
<sequence length="175" mass="19413">MMVKAVSPEERDAAFHFKGYLSTYGNADRDGDVINKGAFDDSIKKHSIVPMLFNHDRNKVIGKLELSSDDHGLKVEGTLNLNDPEANRVKELLDMGALDSMSVGMAIKGYDPIDAERPYGGWEIKQADVYEGSVVTIPANEMAVIEEVKSLDAEDRKELAALRLEKRKSEALARF</sequence>
<evidence type="ECO:0000313" key="5">
    <source>
        <dbReference type="EMBL" id="QNN76121.1"/>
    </source>
</evidence>
<keyword evidence="6" id="KW-1185">Reference proteome</keyword>
<evidence type="ECO:0000256" key="3">
    <source>
        <dbReference type="ARBA" id="ARBA00022801"/>
    </source>
</evidence>
<gene>
    <name evidence="5" type="ORF">H9L19_06800</name>
</gene>
<name>A0A7G9T7P6_9LACO</name>
<protein>
    <submittedName>
        <fullName evidence="5">HK97 family phage prohead protease</fullName>
    </submittedName>
</protein>
<evidence type="ECO:0000256" key="2">
    <source>
        <dbReference type="ARBA" id="ARBA00022670"/>
    </source>
</evidence>
<organism evidence="5 6">
    <name type="scientific">Weissella diestrammenae</name>
    <dbReference type="NCBI Taxonomy" id="1162633"/>
    <lineage>
        <taxon>Bacteria</taxon>
        <taxon>Bacillati</taxon>
        <taxon>Bacillota</taxon>
        <taxon>Bacilli</taxon>
        <taxon>Lactobacillales</taxon>
        <taxon>Lactobacillaceae</taxon>
        <taxon>Weissella</taxon>
    </lineage>
</organism>
<reference evidence="5 6" key="1">
    <citation type="submission" date="2020-08" db="EMBL/GenBank/DDBJ databases">
        <title>Genome sequence of Weissella diestrammenae KACC 16890T.</title>
        <authorList>
            <person name="Hyun D.-W."/>
            <person name="Bae J.-W."/>
        </authorList>
    </citation>
    <scope>NUCLEOTIDE SEQUENCE [LARGE SCALE GENOMIC DNA]</scope>
    <source>
        <strain evidence="5 6">KACC 16890</strain>
    </source>
</reference>
<dbReference type="AlphaFoldDB" id="A0A7G9T7P6"/>
<dbReference type="NCBIfam" id="TIGR01543">
    <property type="entry name" value="proheadase_HK97"/>
    <property type="match status" value="1"/>
</dbReference>
<dbReference type="KEGG" id="wdi:H9L19_06800"/>
<dbReference type="InterPro" id="IPR006433">
    <property type="entry name" value="Prohead_protease"/>
</dbReference>
<dbReference type="GO" id="GO:0006508">
    <property type="term" value="P:proteolysis"/>
    <property type="evidence" value="ECO:0007669"/>
    <property type="project" value="UniProtKB-KW"/>
</dbReference>
<evidence type="ECO:0000259" key="4">
    <source>
        <dbReference type="Pfam" id="PF04586"/>
    </source>
</evidence>
<dbReference type="EMBL" id="CP060724">
    <property type="protein sequence ID" value="QNN76121.1"/>
    <property type="molecule type" value="Genomic_DNA"/>
</dbReference>
<dbReference type="GO" id="GO:0008233">
    <property type="term" value="F:peptidase activity"/>
    <property type="evidence" value="ECO:0007669"/>
    <property type="project" value="UniProtKB-KW"/>
</dbReference>